<dbReference type="Proteomes" id="UP000482960">
    <property type="component" value="Unassembled WGS sequence"/>
</dbReference>
<gene>
    <name evidence="2" type="ORF">Prum_022990</name>
</gene>
<feature type="compositionally biased region" description="Basic and acidic residues" evidence="1">
    <location>
        <begin position="92"/>
        <end position="101"/>
    </location>
</feature>
<reference evidence="2 3" key="2">
    <citation type="submission" date="2020-03" db="EMBL/GenBank/DDBJ databases">
        <authorList>
            <person name="Ichikawa N."/>
            <person name="Kimura A."/>
            <person name="Kitahashi Y."/>
            <person name="Uohara A."/>
        </authorList>
    </citation>
    <scope>NUCLEOTIDE SEQUENCE [LARGE SCALE GENOMIC DNA]</scope>
    <source>
        <strain evidence="2 3">NBRC 108638</strain>
    </source>
</reference>
<feature type="region of interest" description="Disordered" evidence="1">
    <location>
        <begin position="80"/>
        <end position="114"/>
    </location>
</feature>
<evidence type="ECO:0000256" key="1">
    <source>
        <dbReference type="SAM" id="MobiDB-lite"/>
    </source>
</evidence>
<name>A0A6V8L3K4_9ACTN</name>
<evidence type="ECO:0000313" key="2">
    <source>
        <dbReference type="EMBL" id="GFJ88657.1"/>
    </source>
</evidence>
<dbReference type="EMBL" id="BLPG01000001">
    <property type="protein sequence ID" value="GFJ88657.1"/>
    <property type="molecule type" value="Genomic_DNA"/>
</dbReference>
<accession>A0A6V8L3K4</accession>
<dbReference type="AlphaFoldDB" id="A0A6V8L3K4"/>
<organism evidence="2 3">
    <name type="scientific">Phytohabitans rumicis</name>
    <dbReference type="NCBI Taxonomy" id="1076125"/>
    <lineage>
        <taxon>Bacteria</taxon>
        <taxon>Bacillati</taxon>
        <taxon>Actinomycetota</taxon>
        <taxon>Actinomycetes</taxon>
        <taxon>Micromonosporales</taxon>
        <taxon>Micromonosporaceae</taxon>
    </lineage>
</organism>
<proteinExistence type="predicted"/>
<keyword evidence="3" id="KW-1185">Reference proteome</keyword>
<protein>
    <submittedName>
        <fullName evidence="2">Uncharacterized protein</fullName>
    </submittedName>
</protein>
<sequence length="114" mass="12039">MAGREAPVHRRLAAPGVGAVHEVVVDQRAGLHQLQGGDGRDHSVRVGAAGSPVAPVRERGPQPLAAPEHEVFDGVGDRQQCLVDGRQPGPPHPEELGERLVDPGPQVGAVERRR</sequence>
<evidence type="ECO:0000313" key="3">
    <source>
        <dbReference type="Proteomes" id="UP000482960"/>
    </source>
</evidence>
<comment type="caution">
    <text evidence="2">The sequence shown here is derived from an EMBL/GenBank/DDBJ whole genome shotgun (WGS) entry which is preliminary data.</text>
</comment>
<reference evidence="2 3" key="1">
    <citation type="submission" date="2020-03" db="EMBL/GenBank/DDBJ databases">
        <title>Whole genome shotgun sequence of Phytohabitans rumicis NBRC 108638.</title>
        <authorList>
            <person name="Komaki H."/>
            <person name="Tamura T."/>
        </authorList>
    </citation>
    <scope>NUCLEOTIDE SEQUENCE [LARGE SCALE GENOMIC DNA]</scope>
    <source>
        <strain evidence="2 3">NBRC 108638</strain>
    </source>
</reference>